<comment type="subcellular location">
    <subcellularLocation>
        <location evidence="2">Cytoplasm</location>
    </subcellularLocation>
    <subcellularLocation>
        <location evidence="1">Nucleus</location>
    </subcellularLocation>
</comment>
<dbReference type="GO" id="GO:0005634">
    <property type="term" value="C:nucleus"/>
    <property type="evidence" value="ECO:0007669"/>
    <property type="project" value="UniProtKB-SubCell"/>
</dbReference>
<proteinExistence type="inferred from homology"/>
<dbReference type="InterPro" id="IPR053719">
    <property type="entry name" value="Lipogen_MT_Stabilize_sf"/>
</dbReference>
<dbReference type="PANTHER" id="PTHR14315:SF17">
    <property type="entry name" value="MIP21584P"/>
    <property type="match status" value="1"/>
</dbReference>
<dbReference type="GO" id="GO:0005829">
    <property type="term" value="C:cytosol"/>
    <property type="evidence" value="ECO:0007669"/>
    <property type="project" value="TreeGrafter"/>
</dbReference>
<evidence type="ECO:0000256" key="3">
    <source>
        <dbReference type="ARBA" id="ARBA00009488"/>
    </source>
</evidence>
<evidence type="ECO:0000256" key="4">
    <source>
        <dbReference type="ARBA" id="ARBA00022490"/>
    </source>
</evidence>
<evidence type="ECO:0000256" key="5">
    <source>
        <dbReference type="ARBA" id="ARBA00023242"/>
    </source>
</evidence>
<dbReference type="Pfam" id="PF07084">
    <property type="entry name" value="Spot_14"/>
    <property type="match status" value="2"/>
</dbReference>
<accession>A0A6M2DM13</accession>
<evidence type="ECO:0000313" key="7">
    <source>
        <dbReference type="EMBL" id="NOV46780.1"/>
    </source>
</evidence>
<evidence type="ECO:0000256" key="2">
    <source>
        <dbReference type="ARBA" id="ARBA00004496"/>
    </source>
</evidence>
<feature type="compositionally biased region" description="Low complexity" evidence="6">
    <location>
        <begin position="123"/>
        <end position="139"/>
    </location>
</feature>
<name>A0A6M2DM13_XENCH</name>
<keyword evidence="5" id="KW-0539">Nucleus</keyword>
<dbReference type="Gene3D" id="6.10.140.1610">
    <property type="match status" value="1"/>
</dbReference>
<keyword evidence="4" id="KW-0963">Cytoplasm</keyword>
<dbReference type="GO" id="GO:0046890">
    <property type="term" value="P:regulation of lipid biosynthetic process"/>
    <property type="evidence" value="ECO:0007669"/>
    <property type="project" value="TreeGrafter"/>
</dbReference>
<feature type="compositionally biased region" description="Acidic residues" evidence="6">
    <location>
        <begin position="171"/>
        <end position="187"/>
    </location>
</feature>
<organism evidence="7">
    <name type="scientific">Xenopsylla cheopis</name>
    <name type="common">Oriental rat flea</name>
    <name type="synonym">Pulex cheopis</name>
    <dbReference type="NCBI Taxonomy" id="163159"/>
    <lineage>
        <taxon>Eukaryota</taxon>
        <taxon>Metazoa</taxon>
        <taxon>Ecdysozoa</taxon>
        <taxon>Arthropoda</taxon>
        <taxon>Hexapoda</taxon>
        <taxon>Insecta</taxon>
        <taxon>Pterygota</taxon>
        <taxon>Neoptera</taxon>
        <taxon>Endopterygota</taxon>
        <taxon>Siphonaptera</taxon>
        <taxon>Pulicidae</taxon>
        <taxon>Xenopsyllinae</taxon>
        <taxon>Xenopsylla</taxon>
    </lineage>
</organism>
<evidence type="ECO:0000256" key="6">
    <source>
        <dbReference type="SAM" id="MobiDB-lite"/>
    </source>
</evidence>
<dbReference type="InterPro" id="IPR009786">
    <property type="entry name" value="Spot_14"/>
</dbReference>
<reference evidence="7" key="1">
    <citation type="submission" date="2020-03" db="EMBL/GenBank/DDBJ databases">
        <title>Transcriptomic Profiling of the Digestive Tract of the Rat Flea, Xenopsylla cheopis, Following Blood Feeding and Infection with Yersinia pestis.</title>
        <authorList>
            <person name="Bland D.M."/>
            <person name="Martens C.A."/>
            <person name="Virtaneva K."/>
            <person name="Kanakabandi K."/>
            <person name="Long D."/>
            <person name="Rosenke R."/>
            <person name="Saturday G.A."/>
            <person name="Hoyt F.H."/>
            <person name="Bruno D.P."/>
            <person name="Ribeiro J.M.C."/>
            <person name="Hinnebusch J."/>
        </authorList>
    </citation>
    <scope>NUCLEOTIDE SEQUENCE</scope>
</reference>
<dbReference type="PANTHER" id="PTHR14315">
    <property type="entry name" value="SPOT14 FAMILY MEMBER"/>
    <property type="match status" value="1"/>
</dbReference>
<protein>
    <submittedName>
        <fullName evidence="7">Putative thyroid hormone-inducible hepatic protein spot 14</fullName>
    </submittedName>
</protein>
<feature type="region of interest" description="Disordered" evidence="6">
    <location>
        <begin position="114"/>
        <end position="196"/>
    </location>
</feature>
<sequence>MNGYSENLSTSMENSRNCLRRIARHDDQEFSNQSILNAMEKFVKTVNRMDETILIPCRLMDLKATPAVDEKLNGKTKKNGSDMLTSTDLYDLYNMLNNVKVDLLWGGKAPAEESAVEGTTQVPAANNTPASTTTPDNNTLKVTTTTKPGHARRPSTASMASTNSAVSLSDCDSDAGNENDSGIESEEGAEKKDKSRLVSENFRRHLFGLYRTLEQMTEAANYVTDRYQTDVGSV</sequence>
<dbReference type="EMBL" id="GIIL01003054">
    <property type="protein sequence ID" value="NOV46780.1"/>
    <property type="molecule type" value="Transcribed_RNA"/>
</dbReference>
<evidence type="ECO:0000256" key="1">
    <source>
        <dbReference type="ARBA" id="ARBA00004123"/>
    </source>
</evidence>
<comment type="similarity">
    <text evidence="3">Belongs to the SPOT14 family.</text>
</comment>
<feature type="compositionally biased region" description="Polar residues" evidence="6">
    <location>
        <begin position="155"/>
        <end position="167"/>
    </location>
</feature>
<dbReference type="AlphaFoldDB" id="A0A6M2DM13"/>